<reference evidence="2 3" key="1">
    <citation type="submission" date="2017-05" db="EMBL/GenBank/DDBJ databases">
        <title>Thiocyanate degradation by Thiohalobacter thiocyanaticus FOKN1.</title>
        <authorList>
            <person name="Oshiki M."/>
            <person name="Fukushima T."/>
            <person name="Kawano S."/>
            <person name="Nakagawa J."/>
        </authorList>
    </citation>
    <scope>NUCLEOTIDE SEQUENCE [LARGE SCALE GENOMIC DNA]</scope>
    <source>
        <strain evidence="2 3">FOKN1</strain>
    </source>
</reference>
<dbReference type="Gene3D" id="3.40.50.720">
    <property type="entry name" value="NAD(P)-binding Rossmann-like Domain"/>
    <property type="match status" value="1"/>
</dbReference>
<dbReference type="SUPFAM" id="SSF55469">
    <property type="entry name" value="FMN-dependent nitroreductase-like"/>
    <property type="match status" value="1"/>
</dbReference>
<dbReference type="InterPro" id="IPR000415">
    <property type="entry name" value="Nitroreductase-like"/>
</dbReference>
<keyword evidence="3" id="KW-1185">Reference proteome</keyword>
<dbReference type="GO" id="GO:0061503">
    <property type="term" value="F:tRNA threonylcarbamoyladenosine dehydratase"/>
    <property type="evidence" value="ECO:0007669"/>
    <property type="project" value="TreeGrafter"/>
</dbReference>
<dbReference type="AlphaFoldDB" id="A0A1Z4VSU2"/>
<dbReference type="Pfam" id="PF00899">
    <property type="entry name" value="ThiF"/>
    <property type="match status" value="1"/>
</dbReference>
<feature type="domain" description="THIF-type NAD/FAD binding fold" evidence="1">
    <location>
        <begin position="13"/>
        <end position="270"/>
    </location>
</feature>
<dbReference type="SUPFAM" id="SSF69572">
    <property type="entry name" value="Activating enzymes of the ubiquitin-like proteins"/>
    <property type="match status" value="1"/>
</dbReference>
<evidence type="ECO:0000313" key="3">
    <source>
        <dbReference type="Proteomes" id="UP000218765"/>
    </source>
</evidence>
<dbReference type="KEGG" id="ttc:FOKN1_2335"/>
<dbReference type="Gene3D" id="3.40.109.10">
    <property type="entry name" value="NADH Oxidase"/>
    <property type="match status" value="2"/>
</dbReference>
<dbReference type="RefSeq" id="WP_096366777.1">
    <property type="nucleotide sequence ID" value="NZ_AP018052.1"/>
</dbReference>
<dbReference type="OrthoDB" id="272552at2"/>
<dbReference type="InterPro" id="IPR045886">
    <property type="entry name" value="ThiF/MoeB/HesA"/>
</dbReference>
<dbReference type="EMBL" id="AP018052">
    <property type="protein sequence ID" value="BAZ94709.1"/>
    <property type="molecule type" value="Genomic_DNA"/>
</dbReference>
<dbReference type="PANTHER" id="PTHR43267:SF1">
    <property type="entry name" value="TRNA THREONYLCARBAMOYLADENOSINE DEHYDRATASE"/>
    <property type="match status" value="1"/>
</dbReference>
<protein>
    <submittedName>
        <fullName evidence="2">Dinucleotide-utilizing enzyme</fullName>
    </submittedName>
</protein>
<name>A0A1Z4VSU2_9GAMM</name>
<gene>
    <name evidence="2" type="ORF">FOKN1_2335</name>
</gene>
<dbReference type="GO" id="GO:0061504">
    <property type="term" value="P:cyclic threonylcarbamoyladenosine biosynthetic process"/>
    <property type="evidence" value="ECO:0007669"/>
    <property type="project" value="TreeGrafter"/>
</dbReference>
<dbReference type="CDD" id="cd01483">
    <property type="entry name" value="E1_enzyme_family"/>
    <property type="match status" value="1"/>
</dbReference>
<evidence type="ECO:0000313" key="2">
    <source>
        <dbReference type="EMBL" id="BAZ94709.1"/>
    </source>
</evidence>
<dbReference type="NCBIfam" id="NF006077">
    <property type="entry name" value="PRK08223.1"/>
    <property type="match status" value="1"/>
</dbReference>
<dbReference type="GO" id="GO:0008641">
    <property type="term" value="F:ubiquitin-like modifier activating enzyme activity"/>
    <property type="evidence" value="ECO:0007669"/>
    <property type="project" value="InterPro"/>
</dbReference>
<dbReference type="PANTHER" id="PTHR43267">
    <property type="entry name" value="TRNA THREONYLCARBAMOYLADENOSINE DEHYDRATASE"/>
    <property type="match status" value="1"/>
</dbReference>
<dbReference type="Proteomes" id="UP000218765">
    <property type="component" value="Chromosome"/>
</dbReference>
<sequence>MTPPAYDYQEAVSRNLGWVTPREQAVLRDRRVAIAGMGGVGGSHLLTLSRLGVGAFSIADFDDFELANFNRQAGAMSSTLGQPKVDVLARMAADINPEVDLRRFPAGIGEADLEAFLDDCDLYIDGLDFFAMAIRRAMFAACHRLGIPAVTAAPLGMGTAVLCFLPGGMSFEDYFCLEGRDETQQLLRFLVGLAPAGLHRAYLVDPRSIDLARHRGPSTSMGCELAAGAAASQALKLLLNRGPVLAAPHGIQYDAYRNRARRTWRPGGNRHPLQRLTLTLARRQMQRLADAPSPPAAAPPEATLDRVLDLARWAPSGDNTQPWTFERVDADQFIIQGCDTRDHCVYDLNGHASQLAVGTLLATARIAASGEGCRLQAGFEPDSHEQAPRLRVRLEPDPTVSPDPLRHFITHRAVQRRPLSTRALTAREKARLEAAVGPDYGLVWLEGWRSRRQMAGLLSLNGKLRLTLPEAYPTHSSIIEWGARYSTDRIPEQAVGVDYLTARLMQWVLGSWNRVAFMNRYLAGTLMPRLQLDVLPALLCGAHFLLVAPRPPVDHRDYIAGGEAVQRFWLTASRLGLQLQPEYTPLVFDEYVRLDTPFTEHAPSRARARQVSQRLRELFGQEACHRALFLGRIGAGDPPRARSTRKPLDSLMRPD</sequence>
<proteinExistence type="predicted"/>
<dbReference type="GO" id="GO:0016491">
    <property type="term" value="F:oxidoreductase activity"/>
    <property type="evidence" value="ECO:0007669"/>
    <property type="project" value="InterPro"/>
</dbReference>
<dbReference type="InterPro" id="IPR000594">
    <property type="entry name" value="ThiF_NAD_FAD-bd"/>
</dbReference>
<organism evidence="2 3">
    <name type="scientific">Thiohalobacter thiocyanaticus</name>
    <dbReference type="NCBI Taxonomy" id="585455"/>
    <lineage>
        <taxon>Bacteria</taxon>
        <taxon>Pseudomonadati</taxon>
        <taxon>Pseudomonadota</taxon>
        <taxon>Gammaproteobacteria</taxon>
        <taxon>Thiohalobacterales</taxon>
        <taxon>Thiohalobacteraceae</taxon>
        <taxon>Thiohalobacter</taxon>
    </lineage>
</organism>
<dbReference type="InterPro" id="IPR035985">
    <property type="entry name" value="Ubiquitin-activating_enz"/>
</dbReference>
<accession>A0A1Z4VSU2</accession>
<evidence type="ECO:0000259" key="1">
    <source>
        <dbReference type="Pfam" id="PF00899"/>
    </source>
</evidence>